<feature type="compositionally biased region" description="Pro residues" evidence="1">
    <location>
        <begin position="235"/>
        <end position="268"/>
    </location>
</feature>
<dbReference type="SUPFAM" id="SSF63825">
    <property type="entry name" value="YWTD domain"/>
    <property type="match status" value="1"/>
</dbReference>
<dbReference type="EMBL" id="JBHLUD010000009">
    <property type="protein sequence ID" value="MFC0545274.1"/>
    <property type="molecule type" value="Genomic_DNA"/>
</dbReference>
<evidence type="ECO:0000313" key="3">
    <source>
        <dbReference type="EMBL" id="MFC0545274.1"/>
    </source>
</evidence>
<dbReference type="InterPro" id="IPR054215">
    <property type="entry name" value="DUF6923"/>
</dbReference>
<gene>
    <name evidence="3" type="ORF">ACFFH7_27450</name>
</gene>
<dbReference type="RefSeq" id="WP_273934897.1">
    <property type="nucleotide sequence ID" value="NZ_CP097263.1"/>
</dbReference>
<proteinExistence type="predicted"/>
<accession>A0ABV6MY90</accession>
<sequence length="340" mass="35271">MCEAILVRTGEHGIGTTLSTVSLPSGAERQLRSASVEMNALGYVSSQDLVYGIGDHGHVLRIDRSGGIKDLGYPQGVPRGDLALATAGAAMGGTLVVRLDDRLFTIDVTPSSRTYLSVTRVVRMRPEADGVDDFAVDPVDGLFYGVNSTHGRPTVVSIDPSTGAVHVVATPAGLPAHGSSYGAAVIDSSRTLYVLDNDDGHRSRLFAIPRGGPAREVSSAPAVGTSDAAGCLGMPTPPPPPPPPPTTTTTTPPPPPPPPTTTTTPPPTTTTTRAVVIPPPPQRPVVVPSTTKPWKAPQVTPVASADHEERTKQRRWALTAVILLVGGGAATHAAARARHR</sequence>
<evidence type="ECO:0000259" key="2">
    <source>
        <dbReference type="Pfam" id="PF21959"/>
    </source>
</evidence>
<evidence type="ECO:0000313" key="4">
    <source>
        <dbReference type="Proteomes" id="UP001589810"/>
    </source>
</evidence>
<dbReference type="Pfam" id="PF21959">
    <property type="entry name" value="DUF6923"/>
    <property type="match status" value="1"/>
</dbReference>
<keyword evidence="4" id="KW-1185">Reference proteome</keyword>
<reference evidence="3 4" key="1">
    <citation type="submission" date="2024-09" db="EMBL/GenBank/DDBJ databases">
        <authorList>
            <person name="Sun Q."/>
            <person name="Mori K."/>
        </authorList>
    </citation>
    <scope>NUCLEOTIDE SEQUENCE [LARGE SCALE GENOMIC DNA]</scope>
    <source>
        <strain evidence="3 4">TBRC 1432</strain>
    </source>
</reference>
<dbReference type="Proteomes" id="UP001589810">
    <property type="component" value="Unassembled WGS sequence"/>
</dbReference>
<organism evidence="3 4">
    <name type="scientific">Kutzneria chonburiensis</name>
    <dbReference type="NCBI Taxonomy" id="1483604"/>
    <lineage>
        <taxon>Bacteria</taxon>
        <taxon>Bacillati</taxon>
        <taxon>Actinomycetota</taxon>
        <taxon>Actinomycetes</taxon>
        <taxon>Pseudonocardiales</taxon>
        <taxon>Pseudonocardiaceae</taxon>
        <taxon>Kutzneria</taxon>
    </lineage>
</organism>
<feature type="domain" description="DUF6923" evidence="2">
    <location>
        <begin position="33"/>
        <end position="231"/>
    </location>
</feature>
<name>A0ABV6MY90_9PSEU</name>
<comment type="caution">
    <text evidence="3">The sequence shown here is derived from an EMBL/GenBank/DDBJ whole genome shotgun (WGS) entry which is preliminary data.</text>
</comment>
<feature type="region of interest" description="Disordered" evidence="1">
    <location>
        <begin position="211"/>
        <end position="311"/>
    </location>
</feature>
<evidence type="ECO:0000256" key="1">
    <source>
        <dbReference type="SAM" id="MobiDB-lite"/>
    </source>
</evidence>
<protein>
    <submittedName>
        <fullName evidence="3">DUF6923 family protein</fullName>
    </submittedName>
</protein>